<evidence type="ECO:0000256" key="1">
    <source>
        <dbReference type="ARBA" id="ARBA00004141"/>
    </source>
</evidence>
<evidence type="ECO:0000256" key="5">
    <source>
        <dbReference type="ARBA" id="ARBA00023136"/>
    </source>
</evidence>
<organism evidence="7 8">
    <name type="scientific">Luteibaculum oceani</name>
    <dbReference type="NCBI Taxonomy" id="1294296"/>
    <lineage>
        <taxon>Bacteria</taxon>
        <taxon>Pseudomonadati</taxon>
        <taxon>Bacteroidota</taxon>
        <taxon>Flavobacteriia</taxon>
        <taxon>Flavobacteriales</taxon>
        <taxon>Luteibaculaceae</taxon>
        <taxon>Luteibaculum</taxon>
    </lineage>
</organism>
<comment type="caution">
    <text evidence="7">The sequence shown here is derived from an EMBL/GenBank/DDBJ whole genome shotgun (WGS) entry which is preliminary data.</text>
</comment>
<feature type="transmembrane region" description="Helical" evidence="6">
    <location>
        <begin position="214"/>
        <end position="233"/>
    </location>
</feature>
<protein>
    <submittedName>
        <fullName evidence="7">TerC family protein</fullName>
    </submittedName>
</protein>
<dbReference type="GO" id="GO:0016020">
    <property type="term" value="C:membrane"/>
    <property type="evidence" value="ECO:0007669"/>
    <property type="project" value="UniProtKB-SubCell"/>
</dbReference>
<dbReference type="EMBL" id="VORB01000002">
    <property type="protein sequence ID" value="TXC82123.1"/>
    <property type="molecule type" value="Genomic_DNA"/>
</dbReference>
<evidence type="ECO:0000256" key="2">
    <source>
        <dbReference type="ARBA" id="ARBA00007511"/>
    </source>
</evidence>
<gene>
    <name evidence="7" type="ORF">FRX97_03245</name>
</gene>
<keyword evidence="8" id="KW-1185">Reference proteome</keyword>
<dbReference type="OrthoDB" id="9805314at2"/>
<dbReference type="SUPFAM" id="SSF103473">
    <property type="entry name" value="MFS general substrate transporter"/>
    <property type="match status" value="1"/>
</dbReference>
<dbReference type="Proteomes" id="UP000321168">
    <property type="component" value="Unassembled WGS sequence"/>
</dbReference>
<dbReference type="InterPro" id="IPR005496">
    <property type="entry name" value="Integral_membrane_TerC"/>
</dbReference>
<evidence type="ECO:0000256" key="6">
    <source>
        <dbReference type="SAM" id="Phobius"/>
    </source>
</evidence>
<keyword evidence="5 6" id="KW-0472">Membrane</keyword>
<reference evidence="7 8" key="1">
    <citation type="submission" date="2019-08" db="EMBL/GenBank/DDBJ databases">
        <title>Genome of Luteibaculum oceani JCM 18817.</title>
        <authorList>
            <person name="Bowman J.P."/>
        </authorList>
    </citation>
    <scope>NUCLEOTIDE SEQUENCE [LARGE SCALE GENOMIC DNA]</scope>
    <source>
        <strain evidence="7 8">JCM 18817</strain>
    </source>
</reference>
<comment type="subcellular location">
    <subcellularLocation>
        <location evidence="1">Membrane</location>
        <topology evidence="1">Multi-pass membrane protein</topology>
    </subcellularLocation>
</comment>
<feature type="transmembrane region" description="Helical" evidence="6">
    <location>
        <begin position="184"/>
        <end position="202"/>
    </location>
</feature>
<feature type="transmembrane region" description="Helical" evidence="6">
    <location>
        <begin position="154"/>
        <end position="172"/>
    </location>
</feature>
<evidence type="ECO:0000313" key="7">
    <source>
        <dbReference type="EMBL" id="TXC82123.1"/>
    </source>
</evidence>
<dbReference type="PANTHER" id="PTHR30238">
    <property type="entry name" value="MEMBRANE BOUND PREDICTED REDOX MODULATOR"/>
    <property type="match status" value="1"/>
</dbReference>
<proteinExistence type="inferred from homology"/>
<feature type="transmembrane region" description="Helical" evidence="6">
    <location>
        <begin position="47"/>
        <end position="68"/>
    </location>
</feature>
<accession>A0A5C6V9G4</accession>
<feature type="transmembrane region" description="Helical" evidence="6">
    <location>
        <begin position="12"/>
        <end position="35"/>
    </location>
</feature>
<feature type="transmembrane region" description="Helical" evidence="6">
    <location>
        <begin position="80"/>
        <end position="100"/>
    </location>
</feature>
<keyword evidence="3 6" id="KW-0812">Transmembrane</keyword>
<dbReference type="Pfam" id="PF03741">
    <property type="entry name" value="TerC"/>
    <property type="match status" value="1"/>
</dbReference>
<sequence>MLEIFTQPEAWIALLTLTFLEIVLGIDNIIFISMVSGKLPKEQQPKARMVGLSLALIMRLILLSMISYITQLTQPITELFGYAITWRDLILFVGGLFLIAKSTKELHHKVTDVEHEVTAKAYNSFAKAIFQIIVLDLIFSFDSILTAIGLTDQLILMIIAVIISIIIMMVFAGKISDFINKYPTLQVLALSFLILIGFTLILEVEALGIHIPKGYIYFAVFFSLAVETININATKKRKKNEASA</sequence>
<comment type="similarity">
    <text evidence="2">Belongs to the TerC family.</text>
</comment>
<evidence type="ECO:0000256" key="4">
    <source>
        <dbReference type="ARBA" id="ARBA00022989"/>
    </source>
</evidence>
<evidence type="ECO:0000313" key="8">
    <source>
        <dbReference type="Proteomes" id="UP000321168"/>
    </source>
</evidence>
<dbReference type="RefSeq" id="WP_147013339.1">
    <property type="nucleotide sequence ID" value="NZ_VORB01000002.1"/>
</dbReference>
<evidence type="ECO:0000256" key="3">
    <source>
        <dbReference type="ARBA" id="ARBA00022692"/>
    </source>
</evidence>
<dbReference type="InterPro" id="IPR036259">
    <property type="entry name" value="MFS_trans_sf"/>
</dbReference>
<dbReference type="PANTHER" id="PTHR30238:SF4">
    <property type="entry name" value="SLL1022 PROTEIN"/>
    <property type="match status" value="1"/>
</dbReference>
<dbReference type="AlphaFoldDB" id="A0A5C6V9G4"/>
<feature type="transmembrane region" description="Helical" evidence="6">
    <location>
        <begin position="128"/>
        <end position="148"/>
    </location>
</feature>
<name>A0A5C6V9G4_9FLAO</name>
<keyword evidence="4 6" id="KW-1133">Transmembrane helix</keyword>